<protein>
    <submittedName>
        <fullName evidence="3">Transcriptional regulator with XRE-family HTH domain</fullName>
    </submittedName>
</protein>
<dbReference type="AlphaFoldDB" id="A0A316D8E3"/>
<dbReference type="CDD" id="cd00093">
    <property type="entry name" value="HTH_XRE"/>
    <property type="match status" value="1"/>
</dbReference>
<dbReference type="InterPro" id="IPR001387">
    <property type="entry name" value="Cro/C1-type_HTH"/>
</dbReference>
<dbReference type="SMART" id="SM00530">
    <property type="entry name" value="HTH_XRE"/>
    <property type="match status" value="1"/>
</dbReference>
<dbReference type="Pfam" id="PF01381">
    <property type="entry name" value="HTH_3"/>
    <property type="match status" value="1"/>
</dbReference>
<name>A0A316D8E3_9BACL</name>
<sequence>MLGARLKQLRKAQGLTQHQVAETLGVNREAYSHYENERRKLTPHTLTVLAKLFGVSTDYMLGRTDKPHSNEREFIETHRAMLEQLQDSISAGRLELDGRPLPPEEKECLLIALTIARELHTSS</sequence>
<accession>A0A316D8E3</accession>
<dbReference type="EMBL" id="QGGL01000008">
    <property type="protein sequence ID" value="PWK13119.1"/>
    <property type="molecule type" value="Genomic_DNA"/>
</dbReference>
<dbReference type="Proteomes" id="UP000245634">
    <property type="component" value="Unassembled WGS sequence"/>
</dbReference>
<proteinExistence type="predicted"/>
<dbReference type="SUPFAM" id="SSF47413">
    <property type="entry name" value="lambda repressor-like DNA-binding domains"/>
    <property type="match status" value="1"/>
</dbReference>
<feature type="domain" description="HTH cro/C1-type" evidence="2">
    <location>
        <begin position="6"/>
        <end position="60"/>
    </location>
</feature>
<dbReference type="PROSITE" id="PS50943">
    <property type="entry name" value="HTH_CROC1"/>
    <property type="match status" value="1"/>
</dbReference>
<dbReference type="PANTHER" id="PTHR46558:SF11">
    <property type="entry name" value="HTH-TYPE TRANSCRIPTIONAL REGULATOR XRE"/>
    <property type="match status" value="1"/>
</dbReference>
<dbReference type="PANTHER" id="PTHR46558">
    <property type="entry name" value="TRACRIPTIONAL REGULATORY PROTEIN-RELATED-RELATED"/>
    <property type="match status" value="1"/>
</dbReference>
<organism evidence="3 4">
    <name type="scientific">Tumebacillus permanentifrigoris</name>
    <dbReference type="NCBI Taxonomy" id="378543"/>
    <lineage>
        <taxon>Bacteria</taxon>
        <taxon>Bacillati</taxon>
        <taxon>Bacillota</taxon>
        <taxon>Bacilli</taxon>
        <taxon>Bacillales</taxon>
        <taxon>Alicyclobacillaceae</taxon>
        <taxon>Tumebacillus</taxon>
    </lineage>
</organism>
<evidence type="ECO:0000259" key="2">
    <source>
        <dbReference type="PROSITE" id="PS50943"/>
    </source>
</evidence>
<keyword evidence="1" id="KW-0238">DNA-binding</keyword>
<evidence type="ECO:0000313" key="3">
    <source>
        <dbReference type="EMBL" id="PWK13119.1"/>
    </source>
</evidence>
<keyword evidence="4" id="KW-1185">Reference proteome</keyword>
<reference evidence="3 4" key="1">
    <citation type="submission" date="2018-05" db="EMBL/GenBank/DDBJ databases">
        <title>Genomic Encyclopedia of Type Strains, Phase IV (KMG-IV): sequencing the most valuable type-strain genomes for metagenomic binning, comparative biology and taxonomic classification.</title>
        <authorList>
            <person name="Goeker M."/>
        </authorList>
    </citation>
    <scope>NUCLEOTIDE SEQUENCE [LARGE SCALE GENOMIC DNA]</scope>
    <source>
        <strain evidence="3 4">DSM 18773</strain>
    </source>
</reference>
<dbReference type="RefSeq" id="WP_170119414.1">
    <property type="nucleotide sequence ID" value="NZ_QGGL01000008.1"/>
</dbReference>
<dbReference type="GO" id="GO:0003677">
    <property type="term" value="F:DNA binding"/>
    <property type="evidence" value="ECO:0007669"/>
    <property type="project" value="UniProtKB-KW"/>
</dbReference>
<dbReference type="Gene3D" id="1.10.260.40">
    <property type="entry name" value="lambda repressor-like DNA-binding domains"/>
    <property type="match status" value="1"/>
</dbReference>
<dbReference type="InterPro" id="IPR010982">
    <property type="entry name" value="Lambda_DNA-bd_dom_sf"/>
</dbReference>
<gene>
    <name evidence="3" type="ORF">C7459_108139</name>
</gene>
<evidence type="ECO:0000256" key="1">
    <source>
        <dbReference type="ARBA" id="ARBA00023125"/>
    </source>
</evidence>
<evidence type="ECO:0000313" key="4">
    <source>
        <dbReference type="Proteomes" id="UP000245634"/>
    </source>
</evidence>
<comment type="caution">
    <text evidence="3">The sequence shown here is derived from an EMBL/GenBank/DDBJ whole genome shotgun (WGS) entry which is preliminary data.</text>
</comment>